<dbReference type="EMBL" id="LCPW01000005">
    <property type="protein sequence ID" value="KKW05955.1"/>
    <property type="molecule type" value="Genomic_DNA"/>
</dbReference>
<comment type="caution">
    <text evidence="1">The sequence shown here is derived from an EMBL/GenBank/DDBJ whole genome shotgun (WGS) entry which is preliminary data.</text>
</comment>
<proteinExistence type="predicted"/>
<organism evidence="1 2">
    <name type="scientific">candidate division CPR1 bacterium GW2011_GWC1_49_13</name>
    <dbReference type="NCBI Taxonomy" id="1618342"/>
    <lineage>
        <taxon>Bacteria</taxon>
        <taxon>candidate division CPR1</taxon>
    </lineage>
</organism>
<name>A0A0G1VI88_9BACT</name>
<gene>
    <name evidence="1" type="ORF">UY40_C0005G0013</name>
</gene>
<dbReference type="AlphaFoldDB" id="A0A0G1VI88"/>
<evidence type="ECO:0000313" key="2">
    <source>
        <dbReference type="Proteomes" id="UP000034119"/>
    </source>
</evidence>
<dbReference type="Proteomes" id="UP000034119">
    <property type="component" value="Unassembled WGS sequence"/>
</dbReference>
<protein>
    <submittedName>
        <fullName evidence="1">Uncharacterized protein</fullName>
    </submittedName>
</protein>
<reference evidence="1 2" key="1">
    <citation type="journal article" date="2015" name="Nature">
        <title>rRNA introns, odd ribosomes, and small enigmatic genomes across a large radiation of phyla.</title>
        <authorList>
            <person name="Brown C.T."/>
            <person name="Hug L.A."/>
            <person name="Thomas B.C."/>
            <person name="Sharon I."/>
            <person name="Castelle C.J."/>
            <person name="Singh A."/>
            <person name="Wilkins M.J."/>
            <person name="Williams K.H."/>
            <person name="Banfield J.F."/>
        </authorList>
    </citation>
    <scope>NUCLEOTIDE SEQUENCE [LARGE SCALE GENOMIC DNA]</scope>
</reference>
<sequence>MVISSHSRNPAEKASILALAFRAGLFNEERGRKVFSVQPSNESFDRFGKFDLLIYKDKQKLRVDITSSYRYKGFKIQRAVRRARQGRRWIFVLKVDWNQAAFIGIDPCFNRAWDQIQDGVPIALTEVCPVHGNSCEFAQKLLGYSRELNAIFENETNEARYFVMPLKNPPF</sequence>
<accession>A0A0G1VI88</accession>
<dbReference type="STRING" id="1618342.UY40_C0005G0013"/>
<evidence type="ECO:0000313" key="1">
    <source>
        <dbReference type="EMBL" id="KKW05955.1"/>
    </source>
</evidence>